<proteinExistence type="predicted"/>
<dbReference type="AlphaFoldDB" id="A0ABC9SNQ0"/>
<accession>A0ABC9SNQ0</accession>
<protein>
    <submittedName>
        <fullName evidence="1">Uncharacterized protein</fullName>
    </submittedName>
</protein>
<gene>
    <name evidence="1" type="ORF">LEP1GSC056_1270</name>
</gene>
<evidence type="ECO:0000313" key="2">
    <source>
        <dbReference type="Proteomes" id="UP000012166"/>
    </source>
</evidence>
<reference evidence="1 2" key="1">
    <citation type="submission" date="2013-01" db="EMBL/GenBank/DDBJ databases">
        <authorList>
            <person name="Harkins D.M."/>
            <person name="Durkin A.S."/>
            <person name="Brinkac L.M."/>
            <person name="Haft D.H."/>
            <person name="Selengut J.D."/>
            <person name="Sanka R."/>
            <person name="DePew J."/>
            <person name="Purushe J."/>
            <person name="Hartskeerl R.A."/>
            <person name="Ahmed A."/>
            <person name="van der Linden H."/>
            <person name="Goris M.G.A."/>
            <person name="Vinetz J.M."/>
            <person name="Sutton G.G."/>
            <person name="Nierman W.C."/>
            <person name="Fouts D.E."/>
        </authorList>
    </citation>
    <scope>NUCLEOTIDE SEQUENCE [LARGE SCALE GENOMIC DNA]</scope>
    <source>
        <strain evidence="1 2">Brem 328</strain>
    </source>
</reference>
<dbReference type="EMBL" id="AHMS02000003">
    <property type="protein sequence ID" value="EMN19344.1"/>
    <property type="molecule type" value="Genomic_DNA"/>
</dbReference>
<dbReference type="Proteomes" id="UP000012166">
    <property type="component" value="Unassembled WGS sequence"/>
</dbReference>
<comment type="caution">
    <text evidence="1">The sequence shown here is derived from an EMBL/GenBank/DDBJ whole genome shotgun (WGS) entry which is preliminary data.</text>
</comment>
<sequence>MASPVSSEIFLFKIPFNVYKYLRTRSLEAREFFAFVKSVKTRSEPMDGRTANKMPWSLLF</sequence>
<evidence type="ECO:0000313" key="1">
    <source>
        <dbReference type="EMBL" id="EMN19344.1"/>
    </source>
</evidence>
<organism evidence="1 2">
    <name type="scientific">Leptospira borgpetersenii str. Brem 328</name>
    <dbReference type="NCBI Taxonomy" id="1049780"/>
    <lineage>
        <taxon>Bacteria</taxon>
        <taxon>Pseudomonadati</taxon>
        <taxon>Spirochaetota</taxon>
        <taxon>Spirochaetia</taxon>
        <taxon>Leptospirales</taxon>
        <taxon>Leptospiraceae</taxon>
        <taxon>Leptospira</taxon>
    </lineage>
</organism>
<name>A0ABC9SNQ0_LEPBO</name>